<reference evidence="2" key="1">
    <citation type="submission" date="2022-05" db="EMBL/GenBank/DDBJ databases">
        <title>Corynebacterium sp. TA-R-1 sp. nov., isolated from human feces.</title>
        <authorList>
            <person name="Shamsuzzaman M."/>
            <person name="Dahal R.H."/>
        </authorList>
    </citation>
    <scope>NUCLEOTIDE SEQUENCE</scope>
    <source>
        <strain evidence="2">TA-R-1</strain>
    </source>
</reference>
<dbReference type="InterPro" id="IPR022742">
    <property type="entry name" value="Hydrolase_4"/>
</dbReference>
<dbReference type="Pfam" id="PF12146">
    <property type="entry name" value="Hydrolase_4"/>
    <property type="match status" value="1"/>
</dbReference>
<dbReference type="InterPro" id="IPR053145">
    <property type="entry name" value="AB_hydrolase_Est10"/>
</dbReference>
<dbReference type="PANTHER" id="PTHR43265">
    <property type="entry name" value="ESTERASE ESTD"/>
    <property type="match status" value="1"/>
</dbReference>
<dbReference type="SUPFAM" id="SSF53474">
    <property type="entry name" value="alpha/beta-Hydrolases"/>
    <property type="match status" value="1"/>
</dbReference>
<protein>
    <submittedName>
        <fullName evidence="2">Alpha/beta fold hydrolase</fullName>
    </submittedName>
</protein>
<dbReference type="RefSeq" id="WP_253575946.1">
    <property type="nucleotide sequence ID" value="NZ_JAMFTQ010000002.1"/>
</dbReference>
<dbReference type="GO" id="GO:0016787">
    <property type="term" value="F:hydrolase activity"/>
    <property type="evidence" value="ECO:0007669"/>
    <property type="project" value="UniProtKB-KW"/>
</dbReference>
<proteinExistence type="predicted"/>
<dbReference type="EMBL" id="JAMFTQ010000002">
    <property type="protein sequence ID" value="MCP1387011.1"/>
    <property type="molecule type" value="Genomic_DNA"/>
</dbReference>
<accession>A0ABT1FZ64</accession>
<dbReference type="Gene3D" id="3.30.300.20">
    <property type="match status" value="1"/>
</dbReference>
<feature type="domain" description="Serine aminopeptidase S33" evidence="1">
    <location>
        <begin position="42"/>
        <end position="143"/>
    </location>
</feature>
<evidence type="ECO:0000313" key="2">
    <source>
        <dbReference type="EMBL" id="MCP1387011.1"/>
    </source>
</evidence>
<gene>
    <name evidence="2" type="ORF">M5J20_02240</name>
</gene>
<sequence>MQSLNVKVPSSTGKMLAATIDRPESPAQAYAIFAHCFAGSRHTPGASRISKRLTEHGIATLRFDFPGLGQSEGEFKDTTFSQNVDDIVAVAQWMEEHFTAPQLIMGHSLGGAATLKAATRPELKDMVKCVATVGAPFDPAHSVLHYADKIGEADANGSVPVILGGRELVISREFLEDLAVTNPETYLPTMRKPLLLVHSPIDVTVGIDNAQTIFQLTRYPKSLMALDKADHLLTRSGTAQRAADIIGSWAQQYIVPEFVPEETGDSNAISYTARGTKYGDVVRTSNTAINTDRAKNAGGKGQGVTSTGLYMSALAASSSQAIREAAKGMPLDDVRIEITHGAGNEFVREITLYGDLTAEQAQTLRAAGAASTVDGYVAANEMETVVKVATIAERRAANKAAGKAHVAAGTLASKRERKASAGK</sequence>
<organism evidence="2 3">
    <name type="scientific">Corynebacterium stercoris</name>
    <dbReference type="NCBI Taxonomy" id="2943490"/>
    <lineage>
        <taxon>Bacteria</taxon>
        <taxon>Bacillati</taxon>
        <taxon>Actinomycetota</taxon>
        <taxon>Actinomycetes</taxon>
        <taxon>Mycobacteriales</taxon>
        <taxon>Corynebacteriaceae</taxon>
        <taxon>Corynebacterium</taxon>
    </lineage>
</organism>
<dbReference type="PANTHER" id="PTHR43265:SF1">
    <property type="entry name" value="ESTERASE ESTD"/>
    <property type="match status" value="1"/>
</dbReference>
<dbReference type="SUPFAM" id="SSF82784">
    <property type="entry name" value="OsmC-like"/>
    <property type="match status" value="1"/>
</dbReference>
<name>A0ABT1FZ64_9CORY</name>
<dbReference type="Proteomes" id="UP001204000">
    <property type="component" value="Unassembled WGS sequence"/>
</dbReference>
<dbReference type="InterPro" id="IPR015946">
    <property type="entry name" value="KH_dom-like_a/b"/>
</dbReference>
<keyword evidence="3" id="KW-1185">Reference proteome</keyword>
<dbReference type="Gene3D" id="3.40.50.1820">
    <property type="entry name" value="alpha/beta hydrolase"/>
    <property type="match status" value="1"/>
</dbReference>
<evidence type="ECO:0000259" key="1">
    <source>
        <dbReference type="Pfam" id="PF12146"/>
    </source>
</evidence>
<evidence type="ECO:0000313" key="3">
    <source>
        <dbReference type="Proteomes" id="UP001204000"/>
    </source>
</evidence>
<keyword evidence="2" id="KW-0378">Hydrolase</keyword>
<dbReference type="InterPro" id="IPR029058">
    <property type="entry name" value="AB_hydrolase_fold"/>
</dbReference>
<comment type="caution">
    <text evidence="2">The sequence shown here is derived from an EMBL/GenBank/DDBJ whole genome shotgun (WGS) entry which is preliminary data.</text>
</comment>
<dbReference type="InterPro" id="IPR036102">
    <property type="entry name" value="OsmC/Ohrsf"/>
</dbReference>